<keyword evidence="3" id="KW-1185">Reference proteome</keyword>
<sequence>MPGAQAMTDGGYRGNPVTDNRRCRGETLRTPAARATAPHTPPAASPSCATWPTRSDRPPRGAITCTTNAFAH</sequence>
<dbReference type="AlphaFoldDB" id="R4TAW1"/>
<dbReference type="HOGENOM" id="CLU_2713479_0_0_11"/>
<protein>
    <submittedName>
        <fullName evidence="2">Uncharacterized protein</fullName>
    </submittedName>
</protein>
<reference evidence="2 3" key="1">
    <citation type="journal article" date="2013" name="BMC Genomics">
        <title>ContigScape: a Cytoscape plugin facilitating microbial genome gap closing.</title>
        <authorList>
            <person name="Tang B."/>
            <person name="Wang Q."/>
            <person name="Yang M."/>
            <person name="Xie F."/>
            <person name="Zhu Y."/>
            <person name="Zhuo Y."/>
            <person name="Wang S."/>
            <person name="Gao H."/>
            <person name="Ding X."/>
            <person name="Zhang L."/>
            <person name="Zhao G."/>
            <person name="Zheng H."/>
        </authorList>
    </citation>
    <scope>NUCLEOTIDE SEQUENCE [LARGE SCALE GENOMIC DNA]</scope>
    <source>
        <strain evidence="2 3">HCCB10007</strain>
    </source>
</reference>
<dbReference type="KEGG" id="aoi:AORI_5374"/>
<evidence type="ECO:0000313" key="2">
    <source>
        <dbReference type="EMBL" id="AGM07957.1"/>
    </source>
</evidence>
<proteinExistence type="predicted"/>
<evidence type="ECO:0000256" key="1">
    <source>
        <dbReference type="SAM" id="MobiDB-lite"/>
    </source>
</evidence>
<dbReference type="Proteomes" id="UP000013968">
    <property type="component" value="Chromosome"/>
</dbReference>
<name>R4TAW1_9PSEU</name>
<gene>
    <name evidence="2" type="ORF">AORI_5374</name>
</gene>
<feature type="region of interest" description="Disordered" evidence="1">
    <location>
        <begin position="1"/>
        <end position="60"/>
    </location>
</feature>
<feature type="compositionally biased region" description="Low complexity" evidence="1">
    <location>
        <begin position="28"/>
        <end position="38"/>
    </location>
</feature>
<dbReference type="EMBL" id="CP003410">
    <property type="protein sequence ID" value="AGM07957.1"/>
    <property type="molecule type" value="Genomic_DNA"/>
</dbReference>
<accession>R4TAW1</accession>
<organism evidence="2 3">
    <name type="scientific">Amycolatopsis keratiniphila</name>
    <dbReference type="NCBI Taxonomy" id="129921"/>
    <lineage>
        <taxon>Bacteria</taxon>
        <taxon>Bacillati</taxon>
        <taxon>Actinomycetota</taxon>
        <taxon>Actinomycetes</taxon>
        <taxon>Pseudonocardiales</taxon>
        <taxon>Pseudonocardiaceae</taxon>
        <taxon>Amycolatopsis</taxon>
        <taxon>Amycolatopsis japonica group</taxon>
    </lineage>
</organism>
<evidence type="ECO:0000313" key="3">
    <source>
        <dbReference type="Proteomes" id="UP000013968"/>
    </source>
</evidence>
<dbReference type="PATRIC" id="fig|1156913.3.peg.5470"/>